<dbReference type="FunFam" id="3.40.50.300:FF:001091">
    <property type="entry name" value="Probable disease resistance protein At1g61300"/>
    <property type="match status" value="1"/>
</dbReference>
<sequence>MSDKSLEIRPCLVAEPSKHMQNRQSDPMNDEEIVGFEKDAERIIKRLNEGKKELDVIPIVGMAGQGKTTFARKLYNNDNIVYHFDVRAWCIISQTYNRQELLQEIFNQVTGSKGKVDEVGELADMLRKRLIGTRYLIVLDDMWDIKAWEDLRLSFPNGETGSKIMVTTRLEEVGKQVKHDTDPYSLPFLTRDESLKLLQKKVFQQEGCPPELHNVSLAVAERCKGLPLVIILVAGIIKSKKMEESWWDEVKKSLLSPLGKPEGYSLSTMQLSYDNLPDSLKPCLLYMGMFPEDARIPVSKLISLWIAEGFVQNIEYEKSMEEAAEGYLMDLISTNVVMVEKRSYNGKAKYCQVHDVVLHFCLEKSREEKFMLAVKGNYSDFQPSHWKETRLSITVTDELSACALLTAEPFHQHLRSLITNDEGEYLQWNPFPQISKLGFLKVLDLSSHEVVPLSSITLHPLIYLKYLAVRTEQFDFHPESHLRHLETLNVLYSKRVVLPPIFWKMEKLRHVEISGVAFYLENIKQGIFEESSKLENLRILRHVCYPANDGECMDGLLQRCPNIQNLSLTISWLEISGEICTFSPKLESLTRLQLLDLSFDGWRFSITELHFPSNLKKLKLEGPHIVSAAPSIAGLPNLEYLKLQDWGIKSEEWCLKDIKFNKLKLLKLVLLGISRLDDPEESFPKLETLVIRMCHKLEEIPPSFADIETLKQIKLIGRRPQTLEPSAVKLKEDIEEIEGCSRLNLIMDVWISKQHSRQLRRQAQARLQIMVIVEILLLVFA</sequence>
<evidence type="ECO:0000256" key="1">
    <source>
        <dbReference type="ARBA" id="ARBA00008894"/>
    </source>
</evidence>
<dbReference type="OrthoDB" id="1248506at2759"/>
<dbReference type="SUPFAM" id="SSF52540">
    <property type="entry name" value="P-loop containing nucleoside triphosphate hydrolases"/>
    <property type="match status" value="1"/>
</dbReference>
<feature type="domain" description="Disease resistance R13L4/SHOC-2-like LRR" evidence="9">
    <location>
        <begin position="413"/>
        <end position="694"/>
    </location>
</feature>
<evidence type="ECO:0000259" key="8">
    <source>
        <dbReference type="Pfam" id="PF23559"/>
    </source>
</evidence>
<dbReference type="Proteomes" id="UP000189701">
    <property type="component" value="Unplaced"/>
</dbReference>
<dbReference type="InterPro" id="IPR036388">
    <property type="entry name" value="WH-like_DNA-bd_sf"/>
</dbReference>
<keyword evidence="2" id="KW-0433">Leucine-rich repeat</keyword>
<dbReference type="Pfam" id="PF23598">
    <property type="entry name" value="LRR_14"/>
    <property type="match status" value="1"/>
</dbReference>
<evidence type="ECO:0000259" key="7">
    <source>
        <dbReference type="Pfam" id="PF00931"/>
    </source>
</evidence>
<dbReference type="GO" id="GO:0051607">
    <property type="term" value="P:defense response to virus"/>
    <property type="evidence" value="ECO:0007669"/>
    <property type="project" value="UniProtKB-ARBA"/>
</dbReference>
<dbReference type="GO" id="GO:0005524">
    <property type="term" value="F:ATP binding"/>
    <property type="evidence" value="ECO:0007669"/>
    <property type="project" value="UniProtKB-KW"/>
</dbReference>
<evidence type="ECO:0000259" key="9">
    <source>
        <dbReference type="Pfam" id="PF23598"/>
    </source>
</evidence>
<dbReference type="GO" id="GO:0043531">
    <property type="term" value="F:ADP binding"/>
    <property type="evidence" value="ECO:0007669"/>
    <property type="project" value="InterPro"/>
</dbReference>
<evidence type="ECO:0000313" key="11">
    <source>
        <dbReference type="RefSeq" id="XP_009782570.1"/>
    </source>
</evidence>
<comment type="similarity">
    <text evidence="1">Belongs to the disease resistance NB-LRR family.</text>
</comment>
<dbReference type="RefSeq" id="XP_009782573.1">
    <property type="nucleotide sequence ID" value="XM_009784271.1"/>
</dbReference>
<keyword evidence="10" id="KW-1185">Reference proteome</keyword>
<name>A0A1U7X7X2_NICSY</name>
<dbReference type="InterPro" id="IPR002182">
    <property type="entry name" value="NB-ARC"/>
</dbReference>
<reference evidence="10" key="1">
    <citation type="journal article" date="2013" name="Genome Biol.">
        <title>Reference genomes and transcriptomes of Nicotiana sylvestris and Nicotiana tomentosiformis.</title>
        <authorList>
            <person name="Sierro N."/>
            <person name="Battey J.N."/>
            <person name="Ouadi S."/>
            <person name="Bovet L."/>
            <person name="Goepfert S."/>
            <person name="Bakaher N."/>
            <person name="Peitsch M.C."/>
            <person name="Ivanov N.V."/>
        </authorList>
    </citation>
    <scope>NUCLEOTIDE SEQUENCE [LARGE SCALE GENOMIC DNA]</scope>
</reference>
<dbReference type="FunFam" id="1.10.10.10:FF:000322">
    <property type="entry name" value="Probable disease resistance protein At1g63360"/>
    <property type="match status" value="1"/>
</dbReference>
<dbReference type="PRINTS" id="PR00364">
    <property type="entry name" value="DISEASERSIST"/>
</dbReference>
<keyword evidence="6" id="KW-0067">ATP-binding</keyword>
<feature type="domain" description="NB-ARC" evidence="7">
    <location>
        <begin position="37"/>
        <end position="206"/>
    </location>
</feature>
<dbReference type="AlphaFoldDB" id="A0A1U7X7X2"/>
<dbReference type="Pfam" id="PF00931">
    <property type="entry name" value="NB-ARC"/>
    <property type="match status" value="1"/>
</dbReference>
<dbReference type="Gene3D" id="1.10.8.430">
    <property type="entry name" value="Helical domain of apoptotic protease-activating factors"/>
    <property type="match status" value="1"/>
</dbReference>
<evidence type="ECO:0000256" key="4">
    <source>
        <dbReference type="ARBA" id="ARBA00022741"/>
    </source>
</evidence>
<evidence type="ECO:0000256" key="5">
    <source>
        <dbReference type="ARBA" id="ARBA00022821"/>
    </source>
</evidence>
<dbReference type="InterPro" id="IPR027417">
    <property type="entry name" value="P-loop_NTPase"/>
</dbReference>
<evidence type="ECO:0000313" key="10">
    <source>
        <dbReference type="Proteomes" id="UP000189701"/>
    </source>
</evidence>
<dbReference type="PANTHER" id="PTHR23155">
    <property type="entry name" value="DISEASE RESISTANCE PROTEIN RP"/>
    <property type="match status" value="1"/>
</dbReference>
<dbReference type="Gene3D" id="3.40.50.300">
    <property type="entry name" value="P-loop containing nucleotide triphosphate hydrolases"/>
    <property type="match status" value="1"/>
</dbReference>
<accession>A0A1U7X7X2</accession>
<dbReference type="PANTHER" id="PTHR23155:SF1228">
    <property type="entry name" value="NB-ARC DOMAIN CONTAINING PROTEIN, EXPRESSED"/>
    <property type="match status" value="1"/>
</dbReference>
<protein>
    <submittedName>
        <fullName evidence="11 12">Late blight resistance protein homolog R1B-16</fullName>
    </submittedName>
</protein>
<dbReference type="GO" id="GO:0098542">
    <property type="term" value="P:defense response to other organism"/>
    <property type="evidence" value="ECO:0007669"/>
    <property type="project" value="TreeGrafter"/>
</dbReference>
<evidence type="ECO:0000313" key="13">
    <source>
        <dbReference type="RefSeq" id="XP_009782573.1"/>
    </source>
</evidence>
<dbReference type="Gene3D" id="1.10.10.10">
    <property type="entry name" value="Winged helix-like DNA-binding domain superfamily/Winged helix DNA-binding domain"/>
    <property type="match status" value="1"/>
</dbReference>
<dbReference type="InterPro" id="IPR042197">
    <property type="entry name" value="Apaf_helical"/>
</dbReference>
<dbReference type="RefSeq" id="XP_009782571.1">
    <property type="nucleotide sequence ID" value="XM_009784269.1"/>
</dbReference>
<dbReference type="Pfam" id="PF23559">
    <property type="entry name" value="WHD_DRP"/>
    <property type="match status" value="1"/>
</dbReference>
<keyword evidence="4" id="KW-0547">Nucleotide-binding</keyword>
<evidence type="ECO:0000256" key="6">
    <source>
        <dbReference type="ARBA" id="ARBA00022840"/>
    </source>
</evidence>
<evidence type="ECO:0000256" key="2">
    <source>
        <dbReference type="ARBA" id="ARBA00022614"/>
    </source>
</evidence>
<dbReference type="InterPro" id="IPR058922">
    <property type="entry name" value="WHD_DRP"/>
</dbReference>
<keyword evidence="5" id="KW-0611">Plant defense</keyword>
<evidence type="ECO:0000256" key="3">
    <source>
        <dbReference type="ARBA" id="ARBA00022737"/>
    </source>
</evidence>
<evidence type="ECO:0000313" key="12">
    <source>
        <dbReference type="RefSeq" id="XP_009782571.1"/>
    </source>
</evidence>
<reference evidence="11 12" key="2">
    <citation type="submission" date="2025-04" db="UniProtKB">
        <authorList>
            <consortium name="RefSeq"/>
        </authorList>
    </citation>
    <scope>IDENTIFICATION</scope>
    <source>
        <tissue evidence="11 12">Leaf</tissue>
    </source>
</reference>
<dbReference type="Gene3D" id="3.80.10.10">
    <property type="entry name" value="Ribonuclease Inhibitor"/>
    <property type="match status" value="1"/>
</dbReference>
<dbReference type="InterPro" id="IPR055414">
    <property type="entry name" value="LRR_R13L4/SHOC2-like"/>
</dbReference>
<dbReference type="SUPFAM" id="SSF52058">
    <property type="entry name" value="L domain-like"/>
    <property type="match status" value="1"/>
</dbReference>
<dbReference type="InterPro" id="IPR044974">
    <property type="entry name" value="Disease_R_plants"/>
</dbReference>
<proteinExistence type="inferred from homology"/>
<keyword evidence="3" id="KW-0677">Repeat</keyword>
<gene>
    <name evidence="11 12 13" type="primary">LOC104231300</name>
</gene>
<dbReference type="InterPro" id="IPR032675">
    <property type="entry name" value="LRR_dom_sf"/>
</dbReference>
<dbReference type="RefSeq" id="XP_009782570.1">
    <property type="nucleotide sequence ID" value="XM_009784268.1"/>
</dbReference>
<feature type="domain" description="Disease resistance protein winged helix" evidence="8">
    <location>
        <begin position="289"/>
        <end position="358"/>
    </location>
</feature>
<organism evidence="10 11">
    <name type="scientific">Nicotiana sylvestris</name>
    <name type="common">Wood tobacco</name>
    <name type="synonym">South American tobacco</name>
    <dbReference type="NCBI Taxonomy" id="4096"/>
    <lineage>
        <taxon>Eukaryota</taxon>
        <taxon>Viridiplantae</taxon>
        <taxon>Streptophyta</taxon>
        <taxon>Embryophyta</taxon>
        <taxon>Tracheophyta</taxon>
        <taxon>Spermatophyta</taxon>
        <taxon>Magnoliopsida</taxon>
        <taxon>eudicotyledons</taxon>
        <taxon>Gunneridae</taxon>
        <taxon>Pentapetalae</taxon>
        <taxon>asterids</taxon>
        <taxon>lamiids</taxon>
        <taxon>Solanales</taxon>
        <taxon>Solanaceae</taxon>
        <taxon>Nicotianoideae</taxon>
        <taxon>Nicotianeae</taxon>
        <taxon>Nicotiana</taxon>
    </lineage>
</organism>
<dbReference type="eggNOG" id="KOG4658">
    <property type="taxonomic scope" value="Eukaryota"/>
</dbReference>